<dbReference type="Proteomes" id="UP000056905">
    <property type="component" value="Chromosome"/>
</dbReference>
<protein>
    <submittedName>
        <fullName evidence="1">Uncharacterized protein</fullName>
    </submittedName>
</protein>
<evidence type="ECO:0000313" key="1">
    <source>
        <dbReference type="EMBL" id="ALL14188.1"/>
    </source>
</evidence>
<dbReference type="InterPro" id="IPR057895">
    <property type="entry name" value="Mom"/>
</dbReference>
<dbReference type="Pfam" id="PF25680">
    <property type="entry name" value="Mom"/>
    <property type="match status" value="1"/>
</dbReference>
<evidence type="ECO:0000313" key="2">
    <source>
        <dbReference type="Proteomes" id="UP000056905"/>
    </source>
</evidence>
<sequence>MAANYLLDDQAVLFGARRANGFGTAQMHVREIHREQAKAIIRRHHYSHTIVANSYVHLGALIEGELLGSYNLALR</sequence>
<gene>
    <name evidence="1" type="ORF">AQ619_13030</name>
</gene>
<dbReference type="OrthoDB" id="6429215at2"/>
<dbReference type="EMBL" id="CP013002">
    <property type="protein sequence ID" value="ALL14188.1"/>
    <property type="molecule type" value="Genomic_DNA"/>
</dbReference>
<organism evidence="1 2">
    <name type="scientific">Caulobacter henricii</name>
    <dbReference type="NCBI Taxonomy" id="69395"/>
    <lineage>
        <taxon>Bacteria</taxon>
        <taxon>Pseudomonadati</taxon>
        <taxon>Pseudomonadota</taxon>
        <taxon>Alphaproteobacteria</taxon>
        <taxon>Caulobacterales</taxon>
        <taxon>Caulobacteraceae</taxon>
        <taxon>Caulobacter</taxon>
    </lineage>
</organism>
<name>A0A0P0P1F4_9CAUL</name>
<dbReference type="KEGG" id="chq:AQ619_13030"/>
<dbReference type="RefSeq" id="WP_062148333.1">
    <property type="nucleotide sequence ID" value="NZ_CP013002.1"/>
</dbReference>
<accession>A0A0P0P1F4</accession>
<proteinExistence type="predicted"/>
<dbReference type="AlphaFoldDB" id="A0A0P0P1F4"/>
<keyword evidence="2" id="KW-1185">Reference proteome</keyword>
<reference evidence="1 2" key="1">
    <citation type="submission" date="2015-10" db="EMBL/GenBank/DDBJ databases">
        <title>Conservation of the essential genome among Caulobacter and Brevundimonas species.</title>
        <authorList>
            <person name="Scott D."/>
            <person name="Ely B."/>
        </authorList>
    </citation>
    <scope>NUCLEOTIDE SEQUENCE [LARGE SCALE GENOMIC DNA]</scope>
    <source>
        <strain evidence="1 2">CB4</strain>
    </source>
</reference>